<dbReference type="EMBL" id="CAVLEF010000203">
    <property type="protein sequence ID" value="CAK1553031.1"/>
    <property type="molecule type" value="Genomic_DNA"/>
</dbReference>
<evidence type="ECO:0000256" key="1">
    <source>
        <dbReference type="SAM" id="SignalP"/>
    </source>
</evidence>
<keyword evidence="3" id="KW-1185">Reference proteome</keyword>
<organism evidence="2 3">
    <name type="scientific">Leptosia nina</name>
    <dbReference type="NCBI Taxonomy" id="320188"/>
    <lineage>
        <taxon>Eukaryota</taxon>
        <taxon>Metazoa</taxon>
        <taxon>Ecdysozoa</taxon>
        <taxon>Arthropoda</taxon>
        <taxon>Hexapoda</taxon>
        <taxon>Insecta</taxon>
        <taxon>Pterygota</taxon>
        <taxon>Neoptera</taxon>
        <taxon>Endopterygota</taxon>
        <taxon>Lepidoptera</taxon>
        <taxon>Glossata</taxon>
        <taxon>Ditrysia</taxon>
        <taxon>Papilionoidea</taxon>
        <taxon>Pieridae</taxon>
        <taxon>Pierinae</taxon>
        <taxon>Leptosia</taxon>
    </lineage>
</organism>
<feature type="signal peptide" evidence="1">
    <location>
        <begin position="1"/>
        <end position="18"/>
    </location>
</feature>
<evidence type="ECO:0000313" key="2">
    <source>
        <dbReference type="EMBL" id="CAK1553031.1"/>
    </source>
</evidence>
<dbReference type="Proteomes" id="UP001497472">
    <property type="component" value="Unassembled WGS sequence"/>
</dbReference>
<protein>
    <submittedName>
        <fullName evidence="2">Uncharacterized protein</fullName>
    </submittedName>
</protein>
<evidence type="ECO:0000313" key="3">
    <source>
        <dbReference type="Proteomes" id="UP001497472"/>
    </source>
</evidence>
<proteinExistence type="predicted"/>
<name>A0AAV1JW83_9NEOP</name>
<keyword evidence="1" id="KW-0732">Signal</keyword>
<dbReference type="AlphaFoldDB" id="A0AAV1JW83"/>
<sequence length="197" mass="23647">MAVRLCVQFILAVVSIDAFSGQINTTYDNSLDVTNQNIARSKSIFETFLKQLVDILIADFAEKKLRRYCRILYEQLRYSEYRYGRKFAKHFKHLSRMYHDELLEELEFYRRELDKSMQHRTEFFEAINEAFTLQQEILFADYLYDLRDYGKEDKLFIHEETRKLIKNVIIESILKLSAKSQNDIATKLRRALKEFKA</sequence>
<feature type="chain" id="PRO_5043740643" evidence="1">
    <location>
        <begin position="19"/>
        <end position="197"/>
    </location>
</feature>
<reference evidence="2 3" key="1">
    <citation type="submission" date="2023-11" db="EMBL/GenBank/DDBJ databases">
        <authorList>
            <person name="Okamura Y."/>
        </authorList>
    </citation>
    <scope>NUCLEOTIDE SEQUENCE [LARGE SCALE GENOMIC DNA]</scope>
</reference>
<comment type="caution">
    <text evidence="2">The sequence shown here is derived from an EMBL/GenBank/DDBJ whole genome shotgun (WGS) entry which is preliminary data.</text>
</comment>
<gene>
    <name evidence="2" type="ORF">LNINA_LOCUS12051</name>
</gene>
<accession>A0AAV1JW83</accession>